<dbReference type="EMBL" id="JAHDYR010000038">
    <property type="protein sequence ID" value="KAG9392134.1"/>
    <property type="molecule type" value="Genomic_DNA"/>
</dbReference>
<accession>A0A8J6B195</accession>
<sequence>MPSVLPISVLVPRIVNFVREPLKSDFVDKNLTKQSARNQGGVVCLKVRWPWWRHCWGVLPLRC</sequence>
<reference evidence="1" key="1">
    <citation type="submission" date="2021-05" db="EMBL/GenBank/DDBJ databases">
        <title>A free-living protist that lacks canonical eukaryotic 1 DNA replication and segregation systems.</title>
        <authorList>
            <person name="Salas-Leiva D.E."/>
            <person name="Tromer E.C."/>
            <person name="Curtis B.A."/>
            <person name="Jerlstrom-Hultqvist J."/>
            <person name="Kolisko M."/>
            <person name="Yi Z."/>
            <person name="Salas-Leiva J.S."/>
            <person name="Gallot-Lavallee L."/>
            <person name="Kops G.J.P.L."/>
            <person name="Archibald J.M."/>
            <person name="Simpson A.G.B."/>
            <person name="Roger A.J."/>
        </authorList>
    </citation>
    <scope>NUCLEOTIDE SEQUENCE</scope>
    <source>
        <strain evidence="1">BICM</strain>
    </source>
</reference>
<comment type="caution">
    <text evidence="1">The sequence shown here is derived from an EMBL/GenBank/DDBJ whole genome shotgun (WGS) entry which is preliminary data.</text>
</comment>
<dbReference type="AlphaFoldDB" id="A0A8J6B195"/>
<evidence type="ECO:0000313" key="1">
    <source>
        <dbReference type="EMBL" id="KAG9392134.1"/>
    </source>
</evidence>
<gene>
    <name evidence="1" type="ORF">J8273_5113</name>
</gene>
<protein>
    <submittedName>
        <fullName evidence="1">Uncharacterized protein</fullName>
    </submittedName>
</protein>
<proteinExistence type="predicted"/>
<keyword evidence="2" id="KW-1185">Reference proteome</keyword>
<name>A0A8J6B195_9EUKA</name>
<evidence type="ECO:0000313" key="2">
    <source>
        <dbReference type="Proteomes" id="UP000717585"/>
    </source>
</evidence>
<organism evidence="1 2">
    <name type="scientific">Carpediemonas membranifera</name>
    <dbReference type="NCBI Taxonomy" id="201153"/>
    <lineage>
        <taxon>Eukaryota</taxon>
        <taxon>Metamonada</taxon>
        <taxon>Carpediemonas-like organisms</taxon>
        <taxon>Carpediemonas</taxon>
    </lineage>
</organism>
<dbReference type="Proteomes" id="UP000717585">
    <property type="component" value="Unassembled WGS sequence"/>
</dbReference>